<dbReference type="KEGG" id="atz:M5E07_05690"/>
<name>A0AAE9S0Y2_9GAMM</name>
<organism evidence="1 2">
    <name type="scientific">Acinetobacter tibetensis</name>
    <dbReference type="NCBI Taxonomy" id="2943497"/>
    <lineage>
        <taxon>Bacteria</taxon>
        <taxon>Pseudomonadati</taxon>
        <taxon>Pseudomonadota</taxon>
        <taxon>Gammaproteobacteria</taxon>
        <taxon>Moraxellales</taxon>
        <taxon>Moraxellaceae</taxon>
        <taxon>Acinetobacter</taxon>
    </lineage>
</organism>
<protein>
    <submittedName>
        <fullName evidence="1">Uncharacterized protein</fullName>
    </submittedName>
</protein>
<proteinExistence type="predicted"/>
<evidence type="ECO:0000313" key="1">
    <source>
        <dbReference type="EMBL" id="USE84291.1"/>
    </source>
</evidence>
<dbReference type="AlphaFoldDB" id="A0AAE9S0Y2"/>
<dbReference type="RefSeq" id="WP_116759266.1">
    <property type="nucleotide sequence ID" value="NZ_CP098732.1"/>
</dbReference>
<evidence type="ECO:0000313" key="2">
    <source>
        <dbReference type="Proteomes" id="UP001056716"/>
    </source>
</evidence>
<dbReference type="Proteomes" id="UP001056716">
    <property type="component" value="Chromosome"/>
</dbReference>
<dbReference type="EMBL" id="CP098732">
    <property type="protein sequence ID" value="USE84291.1"/>
    <property type="molecule type" value="Genomic_DNA"/>
</dbReference>
<gene>
    <name evidence="1" type="ORF">M5E07_05690</name>
</gene>
<sequence length="328" mass="37594">MNSILNIAVFGLSLSTLDHIKTQVLLALPSSTQVKWVNLAEKKIDLLLVNDVFFNAPGIQKVLSNPQITYLRLVKKVEHAGRIIGDQLFYPFSNLEHLHEWLSEKLVLVTAMPFSLPIREMKATPILPTITPQVEISIERVFTEIFTPRNGFIQLFDASGFLALIDTRTERVWVDAGKTIQLNSTLNQTYATAQFVQEITKHKEVYDLRVWLWKVVNASTDLKLPVVDLNQNFKLEIWPQFERDLKRNEFLKMAACFSHGAKISDVRHFLNLSHDQILNFVSCAVLLQQGRFVNQNEVKFQEDTKQVESGQGHKLRSFIGKLRKKLGL</sequence>
<keyword evidence="2" id="KW-1185">Reference proteome</keyword>
<reference evidence="1" key="1">
    <citation type="submission" date="2022-06" db="EMBL/GenBank/DDBJ databases">
        <title>Isolation, identification and characterization of iprodione-degrading strains in Lhasa, Tibet.</title>
        <authorList>
            <person name="Pan H."/>
        </authorList>
    </citation>
    <scope>NUCLEOTIDE SEQUENCE</scope>
    <source>
        <strain evidence="1">Y-23</strain>
    </source>
</reference>
<accession>A0AAE9S0Y2</accession>